<dbReference type="AlphaFoldDB" id="A0AAV6VJM8"/>
<dbReference type="Proteomes" id="UP000827092">
    <property type="component" value="Unassembled WGS sequence"/>
</dbReference>
<evidence type="ECO:0000313" key="2">
    <source>
        <dbReference type="EMBL" id="KAG8195856.1"/>
    </source>
</evidence>
<organism evidence="2 3">
    <name type="scientific">Oedothorax gibbosus</name>
    <dbReference type="NCBI Taxonomy" id="931172"/>
    <lineage>
        <taxon>Eukaryota</taxon>
        <taxon>Metazoa</taxon>
        <taxon>Ecdysozoa</taxon>
        <taxon>Arthropoda</taxon>
        <taxon>Chelicerata</taxon>
        <taxon>Arachnida</taxon>
        <taxon>Araneae</taxon>
        <taxon>Araneomorphae</taxon>
        <taxon>Entelegynae</taxon>
        <taxon>Araneoidea</taxon>
        <taxon>Linyphiidae</taxon>
        <taxon>Erigoninae</taxon>
        <taxon>Oedothorax</taxon>
    </lineage>
</organism>
<protein>
    <submittedName>
        <fullName evidence="2">Uncharacterized protein</fullName>
    </submittedName>
</protein>
<evidence type="ECO:0000256" key="1">
    <source>
        <dbReference type="SAM" id="MobiDB-lite"/>
    </source>
</evidence>
<dbReference type="EMBL" id="JAFNEN010000077">
    <property type="protein sequence ID" value="KAG8195856.1"/>
    <property type="molecule type" value="Genomic_DNA"/>
</dbReference>
<feature type="region of interest" description="Disordered" evidence="1">
    <location>
        <begin position="1"/>
        <end position="49"/>
    </location>
</feature>
<proteinExistence type="predicted"/>
<feature type="compositionally biased region" description="Basic residues" evidence="1">
    <location>
        <begin position="7"/>
        <end position="20"/>
    </location>
</feature>
<gene>
    <name evidence="2" type="ORF">JTE90_008548</name>
</gene>
<name>A0AAV6VJM8_9ARAC</name>
<reference evidence="2 3" key="1">
    <citation type="journal article" date="2022" name="Nat. Ecol. Evol.">
        <title>A masculinizing supergene underlies an exaggerated male reproductive morph in a spider.</title>
        <authorList>
            <person name="Hendrickx F."/>
            <person name="De Corte Z."/>
            <person name="Sonet G."/>
            <person name="Van Belleghem S.M."/>
            <person name="Kostlbacher S."/>
            <person name="Vangestel C."/>
        </authorList>
    </citation>
    <scope>NUCLEOTIDE SEQUENCE [LARGE SCALE GENOMIC DNA]</scope>
    <source>
        <strain evidence="2">W744_W776</strain>
    </source>
</reference>
<accession>A0AAV6VJM8</accession>
<keyword evidence="3" id="KW-1185">Reference proteome</keyword>
<feature type="compositionally biased region" description="Polar residues" evidence="1">
    <location>
        <begin position="32"/>
        <end position="42"/>
    </location>
</feature>
<sequence>MHSISSRWRKPVSNKAKKKAAATANAKKQWQKEPSANVSCSMPQPPTSPVAVMDFPPELVTTASTSYTLIISSRWRKPVSKKGQEKQAKNPRNVAKKTVCKCHCSIPQPPPSPVAVMDFPP</sequence>
<comment type="caution">
    <text evidence="2">The sequence shown here is derived from an EMBL/GenBank/DDBJ whole genome shotgun (WGS) entry which is preliminary data.</text>
</comment>
<evidence type="ECO:0000313" key="3">
    <source>
        <dbReference type="Proteomes" id="UP000827092"/>
    </source>
</evidence>